<feature type="chain" id="PRO_5020688859" evidence="1">
    <location>
        <begin position="21"/>
        <end position="332"/>
    </location>
</feature>
<dbReference type="Pfam" id="PF09423">
    <property type="entry name" value="PhoD"/>
    <property type="match status" value="1"/>
</dbReference>
<dbReference type="PANTHER" id="PTHR33987">
    <property type="entry name" value="CALCINEURIN-LIKE METALLO-PHOSPHOESTERASE SUPERFAMILY PROTEIN"/>
    <property type="match status" value="1"/>
</dbReference>
<feature type="signal peptide" evidence="1">
    <location>
        <begin position="1"/>
        <end position="20"/>
    </location>
</feature>
<protein>
    <submittedName>
        <fullName evidence="3">Alkaline phosphatase family protein</fullName>
    </submittedName>
</protein>
<feature type="domain" description="PhoD-like phosphatase metallophosphatase" evidence="2">
    <location>
        <begin position="72"/>
        <end position="258"/>
    </location>
</feature>
<proteinExistence type="predicted"/>
<sequence length="332" mass="37600">MMKRILTIAILFLFVLNTSAQQNNTFSIAFGSCNRQNLPQPMWDVIGKDKPNLWLWLGDNIYGDTDDMTVLKGKYDIQLNNEGYKKFAAITKVIGTWDDHDYGRNDAGIGYPHKKESQQLALDFLNVSKESPLRKIEGLYSANTYQVGSKTVKVILLDARYHRDTLMKDADKNYVPNINGDILGKAQWKWLKKELKSKADAYIIGSGIQILSVEHPYEKWANFPAARKRLLELLVKTKIKGAILLSGDRHIGEFSKMEVKGLNFPLYDVTSSGLTHSATNNNGEANPYRVGPLVNQKHYGLMEFSNIGNKLSIKIQLKGIETPVYHTEEINF</sequence>
<comment type="caution">
    <text evidence="3">The sequence shown here is derived from an EMBL/GenBank/DDBJ whole genome shotgun (WGS) entry which is preliminary data.</text>
</comment>
<dbReference type="SUPFAM" id="SSF56300">
    <property type="entry name" value="Metallo-dependent phosphatases"/>
    <property type="match status" value="1"/>
</dbReference>
<keyword evidence="4" id="KW-1185">Reference proteome</keyword>
<evidence type="ECO:0000259" key="2">
    <source>
        <dbReference type="Pfam" id="PF09423"/>
    </source>
</evidence>
<evidence type="ECO:0000256" key="1">
    <source>
        <dbReference type="SAM" id="SignalP"/>
    </source>
</evidence>
<dbReference type="InterPro" id="IPR038607">
    <property type="entry name" value="PhoD-like_sf"/>
</dbReference>
<dbReference type="EMBL" id="SWBP01000001">
    <property type="protein sequence ID" value="TKC00783.1"/>
    <property type="molecule type" value="Genomic_DNA"/>
</dbReference>
<dbReference type="PROSITE" id="PS51257">
    <property type="entry name" value="PROKAR_LIPOPROTEIN"/>
    <property type="match status" value="1"/>
</dbReference>
<organism evidence="3 4">
    <name type="scientific">Pedobacter cryophilus</name>
    <dbReference type="NCBI Taxonomy" id="2571271"/>
    <lineage>
        <taxon>Bacteria</taxon>
        <taxon>Pseudomonadati</taxon>
        <taxon>Bacteroidota</taxon>
        <taxon>Sphingobacteriia</taxon>
        <taxon>Sphingobacteriales</taxon>
        <taxon>Sphingobacteriaceae</taxon>
        <taxon>Pedobacter</taxon>
    </lineage>
</organism>
<dbReference type="PANTHER" id="PTHR33987:SF1">
    <property type="entry name" value="CALCINEURIN-LIKE METALLO-PHOSPHOESTERASE SUPERFAMILY PROTEIN"/>
    <property type="match status" value="1"/>
</dbReference>
<evidence type="ECO:0000313" key="4">
    <source>
        <dbReference type="Proteomes" id="UP000308181"/>
    </source>
</evidence>
<keyword evidence="1" id="KW-0732">Signal</keyword>
<dbReference type="CDD" id="cd07389">
    <property type="entry name" value="MPP_PhoD"/>
    <property type="match status" value="1"/>
</dbReference>
<dbReference type="InterPro" id="IPR018946">
    <property type="entry name" value="PhoD-like_MPP"/>
</dbReference>
<dbReference type="Proteomes" id="UP000308181">
    <property type="component" value="Unassembled WGS sequence"/>
</dbReference>
<name>A0A4U1C5S5_9SPHI</name>
<evidence type="ECO:0000313" key="3">
    <source>
        <dbReference type="EMBL" id="TKC00783.1"/>
    </source>
</evidence>
<accession>A0A4U1C5S5</accession>
<dbReference type="OrthoDB" id="596345at2"/>
<dbReference type="Gene3D" id="3.60.21.70">
    <property type="entry name" value="PhoD-like phosphatase"/>
    <property type="match status" value="1"/>
</dbReference>
<reference evidence="3 4" key="1">
    <citation type="submission" date="2019-04" db="EMBL/GenBank/DDBJ databases">
        <title>Pedobacter sp. AR-3-17 sp. nov., isolated from Arctic soil.</title>
        <authorList>
            <person name="Dahal R.H."/>
            <person name="Kim D.-U."/>
        </authorList>
    </citation>
    <scope>NUCLEOTIDE SEQUENCE [LARGE SCALE GENOMIC DNA]</scope>
    <source>
        <strain evidence="3 4">AR-3-17</strain>
    </source>
</reference>
<dbReference type="RefSeq" id="WP_136824989.1">
    <property type="nucleotide sequence ID" value="NZ_SWBP01000001.1"/>
</dbReference>
<gene>
    <name evidence="3" type="ORF">FA046_03655</name>
</gene>
<dbReference type="AlphaFoldDB" id="A0A4U1C5S5"/>
<dbReference type="InterPro" id="IPR029052">
    <property type="entry name" value="Metallo-depent_PP-like"/>
</dbReference>